<gene>
    <name evidence="1" type="ORF">SEENIN0B_00308</name>
</gene>
<name>A0A6C8G4N6_SALIN</name>
<reference evidence="1 2" key="1">
    <citation type="submission" date="2011-09" db="EMBL/GenBank/DDBJ databases">
        <authorList>
            <person name="McClelland M."/>
            <person name="Clifton S."/>
            <person name="Porwollik S."/>
            <person name="Cheng P."/>
            <person name="Wollam A."/>
            <person name="Wang C."/>
            <person name="Pepin K."/>
            <person name="Bhonagiri V."/>
            <person name="Fulton R."/>
            <person name="Fulton L.F."/>
            <person name="Delehaunty K."/>
            <person name="Fronick C."/>
            <person name="O'Laughlin M."/>
            <person name="Godfrey J."/>
            <person name="Waligorski J."/>
            <person name="Appelbaum E."/>
            <person name="Farmer C."/>
            <person name="Strong C."/>
            <person name="Tomlinson C."/>
            <person name="Hou S."/>
            <person name="Minx P."/>
            <person name="Warren W."/>
            <person name="Wilson R.K."/>
        </authorList>
    </citation>
    <scope>NUCLEOTIDE SEQUENCE [LARGE SCALE GENOMIC DNA]</scope>
    <source>
        <strain evidence="2">SARB 27</strain>
    </source>
</reference>
<evidence type="ECO:0000313" key="1">
    <source>
        <dbReference type="EMBL" id="EHB40477.1"/>
    </source>
</evidence>
<protein>
    <submittedName>
        <fullName evidence="1">Uncharacterized protein</fullName>
    </submittedName>
</protein>
<comment type="caution">
    <text evidence="1">The sequence shown here is derived from an EMBL/GenBank/DDBJ whole genome shotgun (WGS) entry which is preliminary data.</text>
</comment>
<evidence type="ECO:0000313" key="2">
    <source>
        <dbReference type="Proteomes" id="UP000004564"/>
    </source>
</evidence>
<dbReference type="Proteomes" id="UP000004564">
    <property type="component" value="Chromosome"/>
</dbReference>
<accession>A0A6C8G4N6</accession>
<dbReference type="EMBL" id="AFYI01000002">
    <property type="protein sequence ID" value="EHB40477.1"/>
    <property type="molecule type" value="Genomic_DNA"/>
</dbReference>
<sequence length="118" mass="13130">MVENNCISECLLTSLPTKVTDLPSGIVLTNANKIKAVDVFTTGISMVNDKDTAILISDLMLRFGKELDESVAVVQSRCDEEEFKVYREAVGLIMGEMLIKIMNPLYEKHPEIKPKGLK</sequence>
<proteinExistence type="predicted"/>
<dbReference type="AlphaFoldDB" id="A0A6C8G4N6"/>
<organism evidence="1 2">
    <name type="scientific">Salmonella enterica subsp. enterica serovar Infantis str. SARB27</name>
    <dbReference type="NCBI Taxonomy" id="596155"/>
    <lineage>
        <taxon>Bacteria</taxon>
        <taxon>Pseudomonadati</taxon>
        <taxon>Pseudomonadota</taxon>
        <taxon>Gammaproteobacteria</taxon>
        <taxon>Enterobacterales</taxon>
        <taxon>Enterobacteriaceae</taxon>
        <taxon>Salmonella</taxon>
    </lineage>
</organism>